<comment type="catalytic activity">
    <reaction evidence="3">
        <text>DNA(n) + a 2'-deoxyribonucleoside 5'-triphosphate = DNA(n+1) + diphosphate</text>
        <dbReference type="Rhea" id="RHEA:22508"/>
        <dbReference type="Rhea" id="RHEA-COMP:17339"/>
        <dbReference type="Rhea" id="RHEA-COMP:17340"/>
        <dbReference type="ChEBI" id="CHEBI:33019"/>
        <dbReference type="ChEBI" id="CHEBI:61560"/>
        <dbReference type="ChEBI" id="CHEBI:173112"/>
        <dbReference type="EC" id="2.7.7.7"/>
    </reaction>
</comment>
<dbReference type="Pfam" id="PF13177">
    <property type="entry name" value="DNA_pol3_delta2"/>
    <property type="match status" value="1"/>
</dbReference>
<dbReference type="SUPFAM" id="SSF52540">
    <property type="entry name" value="P-loop containing nucleoside triphosphate hydrolases"/>
    <property type="match status" value="1"/>
</dbReference>
<evidence type="ECO:0000256" key="3">
    <source>
        <dbReference type="ARBA" id="ARBA00049244"/>
    </source>
</evidence>
<evidence type="ECO:0000256" key="2">
    <source>
        <dbReference type="ARBA" id="ARBA00022932"/>
    </source>
</evidence>
<protein>
    <recommendedName>
        <fullName evidence="1">DNA-directed DNA polymerase</fullName>
        <ecNumber evidence="1">2.7.7.7</ecNumber>
    </recommendedName>
</protein>
<sequence>MIYPWLNEFKKPLEIAYSANRLHHGILLSGQEGIGKAEFSEELAKGLLCNSSANQLEACGHCKSCQLQQAGTHPDKLVIGRDKKTIGVDEVRKVAQFVQSSAGQNANKVIILLNVHLMTTSAANALLKTLEEPNAHRYLLLVTHEPMRLSATIRSRCLDHNLAISHYEDASNWLSSFDLINQPWHILFAQQPLLLLNWHQQGDLNQLDKLYFCIENLQTQADLQQINEILKQKPEFISVFSIFLFATIKDYLVQKRLSFSCYQKCIKLLANFDTSIKTILGLNVPLAISQLIFSLQEQFNLNN</sequence>
<dbReference type="Proteomes" id="UP000198862">
    <property type="component" value="Unassembled WGS sequence"/>
</dbReference>
<keyword evidence="2" id="KW-0548">Nucleotidyltransferase</keyword>
<dbReference type="RefSeq" id="WP_091986814.1">
    <property type="nucleotide sequence ID" value="NZ_FOLO01000030.1"/>
</dbReference>
<keyword evidence="2" id="KW-0239">DNA-directed DNA polymerase</keyword>
<accession>A0A1I1P7I1</accession>
<keyword evidence="5" id="KW-1185">Reference proteome</keyword>
<dbReference type="STRING" id="1123010.SAMN02745724_03328"/>
<organism evidence="4 5">
    <name type="scientific">Pseudoalteromonas denitrificans DSM 6059</name>
    <dbReference type="NCBI Taxonomy" id="1123010"/>
    <lineage>
        <taxon>Bacteria</taxon>
        <taxon>Pseudomonadati</taxon>
        <taxon>Pseudomonadota</taxon>
        <taxon>Gammaproteobacteria</taxon>
        <taxon>Alteromonadales</taxon>
        <taxon>Pseudoalteromonadaceae</taxon>
        <taxon>Pseudoalteromonas</taxon>
    </lineage>
</organism>
<name>A0A1I1P7I1_9GAMM</name>
<dbReference type="PANTHER" id="PTHR11669:SF8">
    <property type="entry name" value="DNA POLYMERASE III SUBUNIT DELTA"/>
    <property type="match status" value="1"/>
</dbReference>
<dbReference type="InterPro" id="IPR027417">
    <property type="entry name" value="P-loop_NTPase"/>
</dbReference>
<keyword evidence="2" id="KW-0808">Transferase</keyword>
<dbReference type="OrthoDB" id="9811073at2"/>
<dbReference type="Gene3D" id="3.40.50.300">
    <property type="entry name" value="P-loop containing nucleotide triphosphate hydrolases"/>
    <property type="match status" value="1"/>
</dbReference>
<dbReference type="AlphaFoldDB" id="A0A1I1P7I1"/>
<proteinExistence type="predicted"/>
<dbReference type="EMBL" id="FOLO01000030">
    <property type="protein sequence ID" value="SFD05675.1"/>
    <property type="molecule type" value="Genomic_DNA"/>
</dbReference>
<evidence type="ECO:0000313" key="4">
    <source>
        <dbReference type="EMBL" id="SFD05675.1"/>
    </source>
</evidence>
<dbReference type="GO" id="GO:0006261">
    <property type="term" value="P:DNA-templated DNA replication"/>
    <property type="evidence" value="ECO:0007669"/>
    <property type="project" value="TreeGrafter"/>
</dbReference>
<dbReference type="GO" id="GO:0009360">
    <property type="term" value="C:DNA polymerase III complex"/>
    <property type="evidence" value="ECO:0007669"/>
    <property type="project" value="TreeGrafter"/>
</dbReference>
<dbReference type="InterPro" id="IPR050238">
    <property type="entry name" value="DNA_Rep/Repair_Clamp_Loader"/>
</dbReference>
<evidence type="ECO:0000256" key="1">
    <source>
        <dbReference type="ARBA" id="ARBA00012417"/>
    </source>
</evidence>
<dbReference type="GO" id="GO:0003887">
    <property type="term" value="F:DNA-directed DNA polymerase activity"/>
    <property type="evidence" value="ECO:0007669"/>
    <property type="project" value="UniProtKB-KW"/>
</dbReference>
<reference evidence="4 5" key="1">
    <citation type="submission" date="2016-10" db="EMBL/GenBank/DDBJ databases">
        <authorList>
            <person name="de Groot N.N."/>
        </authorList>
    </citation>
    <scope>NUCLEOTIDE SEQUENCE [LARGE SCALE GENOMIC DNA]</scope>
    <source>
        <strain evidence="4 5">DSM 6059</strain>
    </source>
</reference>
<dbReference type="PANTHER" id="PTHR11669">
    <property type="entry name" value="REPLICATION FACTOR C / DNA POLYMERASE III GAMMA-TAU SUBUNIT"/>
    <property type="match status" value="1"/>
</dbReference>
<dbReference type="EC" id="2.7.7.7" evidence="1"/>
<evidence type="ECO:0000313" key="5">
    <source>
        <dbReference type="Proteomes" id="UP000198862"/>
    </source>
</evidence>
<gene>
    <name evidence="4" type="ORF">SAMN02745724_03328</name>
</gene>